<name>A0A0A8ZDY3_ARUDO</name>
<proteinExistence type="predicted"/>
<accession>A0A0A8ZDY3</accession>
<reference evidence="1" key="2">
    <citation type="journal article" date="2015" name="Data Brief">
        <title>Shoot transcriptome of the giant reed, Arundo donax.</title>
        <authorList>
            <person name="Barrero R.A."/>
            <person name="Guerrero F.D."/>
            <person name="Moolhuijzen P."/>
            <person name="Goolsby J.A."/>
            <person name="Tidwell J."/>
            <person name="Bellgard S.E."/>
            <person name="Bellgard M.I."/>
        </authorList>
    </citation>
    <scope>NUCLEOTIDE SEQUENCE</scope>
    <source>
        <tissue evidence="1">Shoot tissue taken approximately 20 cm above the soil surface</tissue>
    </source>
</reference>
<sequence>MLFLQCRIVDKTTNELRIIKIHLFSVLILHHTQSIYSDAFTLLT</sequence>
<organism evidence="1">
    <name type="scientific">Arundo donax</name>
    <name type="common">Giant reed</name>
    <name type="synonym">Donax arundinaceus</name>
    <dbReference type="NCBI Taxonomy" id="35708"/>
    <lineage>
        <taxon>Eukaryota</taxon>
        <taxon>Viridiplantae</taxon>
        <taxon>Streptophyta</taxon>
        <taxon>Embryophyta</taxon>
        <taxon>Tracheophyta</taxon>
        <taxon>Spermatophyta</taxon>
        <taxon>Magnoliopsida</taxon>
        <taxon>Liliopsida</taxon>
        <taxon>Poales</taxon>
        <taxon>Poaceae</taxon>
        <taxon>PACMAD clade</taxon>
        <taxon>Arundinoideae</taxon>
        <taxon>Arundineae</taxon>
        <taxon>Arundo</taxon>
    </lineage>
</organism>
<reference evidence="1" key="1">
    <citation type="submission" date="2014-09" db="EMBL/GenBank/DDBJ databases">
        <authorList>
            <person name="Magalhaes I.L.F."/>
            <person name="Oliveira U."/>
            <person name="Santos F.R."/>
            <person name="Vidigal T.H.D.A."/>
            <person name="Brescovit A.D."/>
            <person name="Santos A.J."/>
        </authorList>
    </citation>
    <scope>NUCLEOTIDE SEQUENCE</scope>
    <source>
        <tissue evidence="1">Shoot tissue taken approximately 20 cm above the soil surface</tissue>
    </source>
</reference>
<evidence type="ECO:0000313" key="1">
    <source>
        <dbReference type="EMBL" id="JAD37016.1"/>
    </source>
</evidence>
<protein>
    <submittedName>
        <fullName evidence="1">Uncharacterized protein</fullName>
    </submittedName>
</protein>
<dbReference type="EMBL" id="GBRH01260879">
    <property type="protein sequence ID" value="JAD37016.1"/>
    <property type="molecule type" value="Transcribed_RNA"/>
</dbReference>
<dbReference type="AlphaFoldDB" id="A0A0A8ZDY3"/>